<feature type="domain" description="Histidine kinase" evidence="15">
    <location>
        <begin position="493"/>
        <end position="601"/>
    </location>
</feature>
<dbReference type="GO" id="GO:0005524">
    <property type="term" value="F:ATP binding"/>
    <property type="evidence" value="ECO:0007669"/>
    <property type="project" value="UniProtKB-KW"/>
</dbReference>
<feature type="transmembrane region" description="Helical" evidence="14">
    <location>
        <begin position="312"/>
        <end position="334"/>
    </location>
</feature>
<dbReference type="InterPro" id="IPR036890">
    <property type="entry name" value="HATPase_C_sf"/>
</dbReference>
<comment type="subcellular location">
    <subcellularLocation>
        <location evidence="2">Cell membrane</location>
        <topology evidence="2">Multi-pass membrane protein</topology>
    </subcellularLocation>
</comment>
<evidence type="ECO:0000256" key="6">
    <source>
        <dbReference type="ARBA" id="ARBA00022679"/>
    </source>
</evidence>
<keyword evidence="18" id="KW-1185">Reference proteome</keyword>
<keyword evidence="11 14" id="KW-1133">Transmembrane helix</keyword>
<dbReference type="SUPFAM" id="SSF158472">
    <property type="entry name" value="HAMP domain-like"/>
    <property type="match status" value="1"/>
</dbReference>
<dbReference type="Gene3D" id="6.10.340.10">
    <property type="match status" value="1"/>
</dbReference>
<dbReference type="Proteomes" id="UP000310636">
    <property type="component" value="Unassembled WGS sequence"/>
</dbReference>
<reference evidence="17 18" key="1">
    <citation type="submission" date="2019-04" db="EMBL/GenBank/DDBJ databases">
        <title>Cohnella sp. nov. isolated from preserved vegetables.</title>
        <authorList>
            <person name="Lin S.-Y."/>
            <person name="Hung M.-H."/>
            <person name="Young C.-C."/>
        </authorList>
    </citation>
    <scope>NUCLEOTIDE SEQUENCE [LARGE SCALE GENOMIC DNA]</scope>
    <source>
        <strain evidence="17 18">CC-MHH1044</strain>
    </source>
</reference>
<dbReference type="PANTHER" id="PTHR34220:SF7">
    <property type="entry name" value="SENSOR HISTIDINE KINASE YPDA"/>
    <property type="match status" value="1"/>
</dbReference>
<dbReference type="RefSeq" id="WP_136372010.1">
    <property type="nucleotide sequence ID" value="NZ_SSOB01000032.1"/>
</dbReference>
<dbReference type="PRINTS" id="PR00344">
    <property type="entry name" value="BCTRLSENSOR"/>
</dbReference>
<dbReference type="InterPro" id="IPR005467">
    <property type="entry name" value="His_kinase_dom"/>
</dbReference>
<dbReference type="PROSITE" id="PS50885">
    <property type="entry name" value="HAMP"/>
    <property type="match status" value="1"/>
</dbReference>
<comment type="caution">
    <text evidence="17">The sequence shown here is derived from an EMBL/GenBank/DDBJ whole genome shotgun (WGS) entry which is preliminary data.</text>
</comment>
<dbReference type="Pfam" id="PF02743">
    <property type="entry name" value="dCache_1"/>
    <property type="match status" value="1"/>
</dbReference>
<evidence type="ECO:0000259" key="15">
    <source>
        <dbReference type="PROSITE" id="PS50109"/>
    </source>
</evidence>
<evidence type="ECO:0000313" key="18">
    <source>
        <dbReference type="Proteomes" id="UP000310636"/>
    </source>
</evidence>
<evidence type="ECO:0000256" key="8">
    <source>
        <dbReference type="ARBA" id="ARBA00022741"/>
    </source>
</evidence>
<comment type="catalytic activity">
    <reaction evidence="1">
        <text>ATP + protein L-histidine = ADP + protein N-phospho-L-histidine.</text>
        <dbReference type="EC" id="2.7.13.3"/>
    </reaction>
</comment>
<dbReference type="InterPro" id="IPR050640">
    <property type="entry name" value="Bact_2-comp_sensor_kinase"/>
</dbReference>
<proteinExistence type="predicted"/>
<dbReference type="InterPro" id="IPR004358">
    <property type="entry name" value="Sig_transdc_His_kin-like_C"/>
</dbReference>
<name>A0A4S4BKT9_9BACL</name>
<feature type="domain" description="HAMP" evidence="16">
    <location>
        <begin position="331"/>
        <end position="383"/>
    </location>
</feature>
<dbReference type="EMBL" id="SSOB01000032">
    <property type="protein sequence ID" value="THF75356.1"/>
    <property type="molecule type" value="Genomic_DNA"/>
</dbReference>
<dbReference type="InterPro" id="IPR033479">
    <property type="entry name" value="dCache_1"/>
</dbReference>
<dbReference type="SUPFAM" id="SSF55874">
    <property type="entry name" value="ATPase domain of HSP90 chaperone/DNA topoisomerase II/histidine kinase"/>
    <property type="match status" value="1"/>
</dbReference>
<keyword evidence="10" id="KW-0067">ATP-binding</keyword>
<keyword evidence="5" id="KW-0597">Phosphoprotein</keyword>
<dbReference type="OrthoDB" id="9776552at2"/>
<evidence type="ECO:0000256" key="13">
    <source>
        <dbReference type="ARBA" id="ARBA00023136"/>
    </source>
</evidence>
<dbReference type="Pfam" id="PF00672">
    <property type="entry name" value="HAMP"/>
    <property type="match status" value="1"/>
</dbReference>
<evidence type="ECO:0000256" key="3">
    <source>
        <dbReference type="ARBA" id="ARBA00012438"/>
    </source>
</evidence>
<dbReference type="InterPro" id="IPR003594">
    <property type="entry name" value="HATPase_dom"/>
</dbReference>
<keyword evidence="4" id="KW-1003">Cell membrane</keyword>
<dbReference type="Gene3D" id="3.30.565.10">
    <property type="entry name" value="Histidine kinase-like ATPase, C-terminal domain"/>
    <property type="match status" value="1"/>
</dbReference>
<keyword evidence="12" id="KW-0902">Two-component regulatory system</keyword>
<dbReference type="Gene3D" id="3.30.450.20">
    <property type="entry name" value="PAS domain"/>
    <property type="match status" value="1"/>
</dbReference>
<dbReference type="GO" id="GO:0005886">
    <property type="term" value="C:plasma membrane"/>
    <property type="evidence" value="ECO:0007669"/>
    <property type="project" value="UniProtKB-SubCell"/>
</dbReference>
<dbReference type="Pfam" id="PF02518">
    <property type="entry name" value="HATPase_c"/>
    <property type="match status" value="1"/>
</dbReference>
<sequence length="609" mass="69185">MTKMGWRIAGRAFEKLWVAFANLTMQQKLLIVFLTLVCLPLFMISYASSYYYARSIKANTTSYATEITSKTLLKIDDYVTDLYNMSAMPLYNKDFLGWLADPNTGLAKEQGMDLYINNLNKIKPDTVSVYVFDNYGRFKYNIKTGGIRNNLDEVRDEWAKIAMEADGNPVLVSTQEVSTGKDNYYAFSVIRELKQVKFDLAPIGFIVFDTNITAFERQFRDLDDVTKGQTVLVDENDKVIYASDRSLLTRDLSSEESVRQATATSGSFPIRIDGESYITTYARSSLTNWKLIVYIPTAEVTRQAAVTRNVTLLMSGLFVLLALGIAIAISYALTRPLSKIKTLMQEVQTGNLDVSFNQRYRDEVGMLGRHFNIMVTRVRDLLEEVKTTQTRKKEAEYAALQSQINPHFIYNTLETIRMKAELNDDEEVADMTFTLGKLLRYGVNHEEQLATIGQELEHLGNYIALQNMRFSNKFTVLVDIPERDHDIGCVKLMLQPIVENAIHHAFKNRLGTGTIRIDVRHEGTDVVFIVADDGCGMSEQELKTLRERVAGRLPPAARGRGIGLRNVRERIKMQYGEAYGLRIDSREGEGTVVEIRLPLPPEREEAERC</sequence>
<evidence type="ECO:0000256" key="10">
    <source>
        <dbReference type="ARBA" id="ARBA00022840"/>
    </source>
</evidence>
<evidence type="ECO:0000256" key="14">
    <source>
        <dbReference type="SAM" id="Phobius"/>
    </source>
</evidence>
<dbReference type="EC" id="2.7.13.3" evidence="3"/>
<keyword evidence="6" id="KW-0808">Transferase</keyword>
<evidence type="ECO:0000256" key="1">
    <source>
        <dbReference type="ARBA" id="ARBA00000085"/>
    </source>
</evidence>
<evidence type="ECO:0000313" key="17">
    <source>
        <dbReference type="EMBL" id="THF75356.1"/>
    </source>
</evidence>
<evidence type="ECO:0000256" key="7">
    <source>
        <dbReference type="ARBA" id="ARBA00022692"/>
    </source>
</evidence>
<evidence type="ECO:0000256" key="2">
    <source>
        <dbReference type="ARBA" id="ARBA00004651"/>
    </source>
</evidence>
<dbReference type="CDD" id="cd12912">
    <property type="entry name" value="PDC2_MCP_like"/>
    <property type="match status" value="1"/>
</dbReference>
<dbReference type="Pfam" id="PF06580">
    <property type="entry name" value="His_kinase"/>
    <property type="match status" value="1"/>
</dbReference>
<keyword evidence="8" id="KW-0547">Nucleotide-binding</keyword>
<dbReference type="InterPro" id="IPR010559">
    <property type="entry name" value="Sig_transdc_His_kin_internal"/>
</dbReference>
<dbReference type="GO" id="GO:0000155">
    <property type="term" value="F:phosphorelay sensor kinase activity"/>
    <property type="evidence" value="ECO:0007669"/>
    <property type="project" value="InterPro"/>
</dbReference>
<evidence type="ECO:0000256" key="5">
    <source>
        <dbReference type="ARBA" id="ARBA00022553"/>
    </source>
</evidence>
<accession>A0A4S4BKT9</accession>
<dbReference type="PANTHER" id="PTHR34220">
    <property type="entry name" value="SENSOR HISTIDINE KINASE YPDA"/>
    <property type="match status" value="1"/>
</dbReference>
<protein>
    <recommendedName>
        <fullName evidence="3">histidine kinase</fullName>
        <ecNumber evidence="3">2.7.13.3</ecNumber>
    </recommendedName>
</protein>
<evidence type="ECO:0000256" key="12">
    <source>
        <dbReference type="ARBA" id="ARBA00023012"/>
    </source>
</evidence>
<keyword evidence="13 14" id="KW-0472">Membrane</keyword>
<keyword evidence="9 17" id="KW-0418">Kinase</keyword>
<evidence type="ECO:0000256" key="11">
    <source>
        <dbReference type="ARBA" id="ARBA00022989"/>
    </source>
</evidence>
<dbReference type="CDD" id="cd06225">
    <property type="entry name" value="HAMP"/>
    <property type="match status" value="1"/>
</dbReference>
<organism evidence="17 18">
    <name type="scientific">Cohnella fermenti</name>
    <dbReference type="NCBI Taxonomy" id="2565925"/>
    <lineage>
        <taxon>Bacteria</taxon>
        <taxon>Bacillati</taxon>
        <taxon>Bacillota</taxon>
        <taxon>Bacilli</taxon>
        <taxon>Bacillales</taxon>
        <taxon>Paenibacillaceae</taxon>
        <taxon>Cohnella</taxon>
    </lineage>
</organism>
<dbReference type="SMART" id="SM00304">
    <property type="entry name" value="HAMP"/>
    <property type="match status" value="1"/>
</dbReference>
<gene>
    <name evidence="17" type="ORF">E6C55_22165</name>
</gene>
<evidence type="ECO:0000256" key="9">
    <source>
        <dbReference type="ARBA" id="ARBA00022777"/>
    </source>
</evidence>
<dbReference type="PROSITE" id="PS50109">
    <property type="entry name" value="HIS_KIN"/>
    <property type="match status" value="1"/>
</dbReference>
<evidence type="ECO:0000259" key="16">
    <source>
        <dbReference type="PROSITE" id="PS50885"/>
    </source>
</evidence>
<dbReference type="SMART" id="SM00387">
    <property type="entry name" value="HATPase_c"/>
    <property type="match status" value="1"/>
</dbReference>
<dbReference type="InterPro" id="IPR003660">
    <property type="entry name" value="HAMP_dom"/>
</dbReference>
<evidence type="ECO:0000256" key="4">
    <source>
        <dbReference type="ARBA" id="ARBA00022475"/>
    </source>
</evidence>
<keyword evidence="7 14" id="KW-0812">Transmembrane</keyword>
<dbReference type="AlphaFoldDB" id="A0A4S4BKT9"/>